<dbReference type="Proteomes" id="UP000269396">
    <property type="component" value="Unassembled WGS sequence"/>
</dbReference>
<gene>
    <name evidence="1" type="ORF">SMTD_LOCUS16977</name>
</gene>
<dbReference type="EMBL" id="UZAL01037996">
    <property type="protein sequence ID" value="VDP72841.1"/>
    <property type="molecule type" value="Genomic_DNA"/>
</dbReference>
<evidence type="ECO:0000313" key="1">
    <source>
        <dbReference type="EMBL" id="VDP72841.1"/>
    </source>
</evidence>
<evidence type="ECO:0000313" key="2">
    <source>
        <dbReference type="Proteomes" id="UP000269396"/>
    </source>
</evidence>
<name>A0A183PRJ1_9TREM</name>
<accession>A0A183PRJ1</accession>
<reference evidence="1 2" key="1">
    <citation type="submission" date="2018-11" db="EMBL/GenBank/DDBJ databases">
        <authorList>
            <consortium name="Pathogen Informatics"/>
        </authorList>
    </citation>
    <scope>NUCLEOTIDE SEQUENCE [LARGE SCALE GENOMIC DNA]</scope>
    <source>
        <strain>Denwood</strain>
        <strain evidence="2">Zambia</strain>
    </source>
</reference>
<keyword evidence="2" id="KW-1185">Reference proteome</keyword>
<organism evidence="1 2">
    <name type="scientific">Schistosoma mattheei</name>
    <dbReference type="NCBI Taxonomy" id="31246"/>
    <lineage>
        <taxon>Eukaryota</taxon>
        <taxon>Metazoa</taxon>
        <taxon>Spiralia</taxon>
        <taxon>Lophotrochozoa</taxon>
        <taxon>Platyhelminthes</taxon>
        <taxon>Trematoda</taxon>
        <taxon>Digenea</taxon>
        <taxon>Strigeidida</taxon>
        <taxon>Schistosomatoidea</taxon>
        <taxon>Schistosomatidae</taxon>
        <taxon>Schistosoma</taxon>
    </lineage>
</organism>
<dbReference type="AlphaFoldDB" id="A0A183PRJ1"/>
<sequence>MGWCLTKSQHGFEKFVWLLPTYVTYGEGKISVYQLRGEYTAQQLVLF</sequence>
<proteinExistence type="predicted"/>
<protein>
    <submittedName>
        <fullName evidence="1">Uncharacterized protein</fullName>
    </submittedName>
</protein>